<keyword evidence="3" id="KW-1185">Reference proteome</keyword>
<sequence length="54" mass="5756">MSTVTGVRAPGVRATGVRRGLATLLARFAPCDPPKTPEHPKDTPDHHPADKEKA</sequence>
<gene>
    <name evidence="2" type="ORF">GCM10010218_21420</name>
</gene>
<protein>
    <submittedName>
        <fullName evidence="2">Uncharacterized protein</fullName>
    </submittedName>
</protein>
<dbReference type="Proteomes" id="UP000638313">
    <property type="component" value="Unassembled WGS sequence"/>
</dbReference>
<evidence type="ECO:0000313" key="2">
    <source>
        <dbReference type="EMBL" id="GHF39802.1"/>
    </source>
</evidence>
<dbReference type="RefSeq" id="WP_190129255.1">
    <property type="nucleotide sequence ID" value="NZ_BNBD01000003.1"/>
</dbReference>
<evidence type="ECO:0000313" key="3">
    <source>
        <dbReference type="Proteomes" id="UP000638313"/>
    </source>
</evidence>
<evidence type="ECO:0000256" key="1">
    <source>
        <dbReference type="SAM" id="MobiDB-lite"/>
    </source>
</evidence>
<dbReference type="EMBL" id="BNBD01000003">
    <property type="protein sequence ID" value="GHF39802.1"/>
    <property type="molecule type" value="Genomic_DNA"/>
</dbReference>
<feature type="region of interest" description="Disordered" evidence="1">
    <location>
        <begin position="29"/>
        <end position="54"/>
    </location>
</feature>
<reference evidence="2" key="1">
    <citation type="journal article" date="2014" name="Int. J. Syst. Evol. Microbiol.">
        <title>Complete genome sequence of Corynebacterium casei LMG S-19264T (=DSM 44701T), isolated from a smear-ripened cheese.</title>
        <authorList>
            <consortium name="US DOE Joint Genome Institute (JGI-PGF)"/>
            <person name="Walter F."/>
            <person name="Albersmeier A."/>
            <person name="Kalinowski J."/>
            <person name="Ruckert C."/>
        </authorList>
    </citation>
    <scope>NUCLEOTIDE SEQUENCE</scope>
    <source>
        <strain evidence="2">JCM 4059</strain>
    </source>
</reference>
<organism evidence="2 3">
    <name type="scientific">Streptomyces mashuensis</name>
    <dbReference type="NCBI Taxonomy" id="33904"/>
    <lineage>
        <taxon>Bacteria</taxon>
        <taxon>Bacillati</taxon>
        <taxon>Actinomycetota</taxon>
        <taxon>Actinomycetes</taxon>
        <taxon>Kitasatosporales</taxon>
        <taxon>Streptomycetaceae</taxon>
        <taxon>Streptomyces</taxon>
    </lineage>
</organism>
<accession>A0A919B109</accession>
<comment type="caution">
    <text evidence="2">The sequence shown here is derived from an EMBL/GenBank/DDBJ whole genome shotgun (WGS) entry which is preliminary data.</text>
</comment>
<feature type="compositionally biased region" description="Basic and acidic residues" evidence="1">
    <location>
        <begin position="35"/>
        <end position="54"/>
    </location>
</feature>
<dbReference type="AlphaFoldDB" id="A0A919B109"/>
<proteinExistence type="predicted"/>
<name>A0A919B109_9ACTN</name>
<reference evidence="2" key="2">
    <citation type="submission" date="2020-09" db="EMBL/GenBank/DDBJ databases">
        <authorList>
            <person name="Sun Q."/>
            <person name="Ohkuma M."/>
        </authorList>
    </citation>
    <scope>NUCLEOTIDE SEQUENCE</scope>
    <source>
        <strain evidence="2">JCM 4059</strain>
    </source>
</reference>